<comment type="subcellular location">
    <subcellularLocation>
        <location evidence="1">Cell membrane</location>
        <topology evidence="1">Multi-pass membrane protein</topology>
    </subcellularLocation>
</comment>
<evidence type="ECO:0000256" key="4">
    <source>
        <dbReference type="ARBA" id="ARBA00022679"/>
    </source>
</evidence>
<keyword evidence="6 8" id="KW-1133">Transmembrane helix</keyword>
<dbReference type="Proteomes" id="UP000228920">
    <property type="component" value="Unassembled WGS sequence"/>
</dbReference>
<feature type="transmembrane region" description="Helical" evidence="8">
    <location>
        <begin position="272"/>
        <end position="291"/>
    </location>
</feature>
<keyword evidence="3" id="KW-0328">Glycosyltransferase</keyword>
<evidence type="ECO:0000256" key="7">
    <source>
        <dbReference type="ARBA" id="ARBA00023136"/>
    </source>
</evidence>
<evidence type="ECO:0000313" key="11">
    <source>
        <dbReference type="Proteomes" id="UP000228920"/>
    </source>
</evidence>
<feature type="transmembrane region" description="Helical" evidence="8">
    <location>
        <begin position="203"/>
        <end position="221"/>
    </location>
</feature>
<organism evidence="10 11">
    <name type="scientific">candidate division WWE3 bacterium CG_4_10_14_0_2_um_filter_41_14</name>
    <dbReference type="NCBI Taxonomy" id="1975072"/>
    <lineage>
        <taxon>Bacteria</taxon>
        <taxon>Katanobacteria</taxon>
    </lineage>
</organism>
<evidence type="ECO:0000313" key="10">
    <source>
        <dbReference type="EMBL" id="PIZ45567.1"/>
    </source>
</evidence>
<proteinExistence type="predicted"/>
<evidence type="ECO:0000256" key="2">
    <source>
        <dbReference type="ARBA" id="ARBA00022475"/>
    </source>
</evidence>
<protein>
    <recommendedName>
        <fullName evidence="9">Glycosyltransferase RgtA/B/C/D-like domain-containing protein</fullName>
    </recommendedName>
</protein>
<feature type="transmembrane region" description="Helical" evidence="8">
    <location>
        <begin position="145"/>
        <end position="163"/>
    </location>
</feature>
<name>A0A2M7TH85_UNCKA</name>
<dbReference type="PANTHER" id="PTHR33908:SF11">
    <property type="entry name" value="MEMBRANE PROTEIN"/>
    <property type="match status" value="1"/>
</dbReference>
<keyword evidence="2" id="KW-1003">Cell membrane</keyword>
<evidence type="ECO:0000256" key="6">
    <source>
        <dbReference type="ARBA" id="ARBA00022989"/>
    </source>
</evidence>
<feature type="transmembrane region" description="Helical" evidence="8">
    <location>
        <begin position="347"/>
        <end position="368"/>
    </location>
</feature>
<dbReference type="AlphaFoldDB" id="A0A2M7TH85"/>
<feature type="transmembrane region" description="Helical" evidence="8">
    <location>
        <begin position="20"/>
        <end position="37"/>
    </location>
</feature>
<dbReference type="PANTHER" id="PTHR33908">
    <property type="entry name" value="MANNOSYLTRANSFERASE YKCB-RELATED"/>
    <property type="match status" value="1"/>
</dbReference>
<dbReference type="EMBL" id="PFNL01000131">
    <property type="protein sequence ID" value="PIZ45567.1"/>
    <property type="molecule type" value="Genomic_DNA"/>
</dbReference>
<feature type="transmembrane region" description="Helical" evidence="8">
    <location>
        <begin position="175"/>
        <end position="197"/>
    </location>
</feature>
<comment type="caution">
    <text evidence="10">The sequence shown here is derived from an EMBL/GenBank/DDBJ whole genome shotgun (WGS) entry which is preliminary data.</text>
</comment>
<evidence type="ECO:0000256" key="3">
    <source>
        <dbReference type="ARBA" id="ARBA00022676"/>
    </source>
</evidence>
<accession>A0A2M7TH85</accession>
<dbReference type="GO" id="GO:0005886">
    <property type="term" value="C:plasma membrane"/>
    <property type="evidence" value="ECO:0007669"/>
    <property type="project" value="UniProtKB-SubCell"/>
</dbReference>
<evidence type="ECO:0000259" key="9">
    <source>
        <dbReference type="Pfam" id="PF13231"/>
    </source>
</evidence>
<evidence type="ECO:0000256" key="8">
    <source>
        <dbReference type="SAM" id="Phobius"/>
    </source>
</evidence>
<feature type="transmembrane region" description="Helical" evidence="8">
    <location>
        <begin position="122"/>
        <end position="139"/>
    </location>
</feature>
<evidence type="ECO:0000256" key="5">
    <source>
        <dbReference type="ARBA" id="ARBA00022692"/>
    </source>
</evidence>
<dbReference type="GO" id="GO:0016763">
    <property type="term" value="F:pentosyltransferase activity"/>
    <property type="evidence" value="ECO:0007669"/>
    <property type="project" value="TreeGrafter"/>
</dbReference>
<keyword evidence="4" id="KW-0808">Transferase</keyword>
<keyword evidence="5 8" id="KW-0812">Transmembrane</keyword>
<gene>
    <name evidence="10" type="ORF">COY32_05125</name>
</gene>
<feature type="transmembrane region" description="Helical" evidence="8">
    <location>
        <begin position="95"/>
        <end position="115"/>
    </location>
</feature>
<reference evidence="11" key="1">
    <citation type="submission" date="2017-09" db="EMBL/GenBank/DDBJ databases">
        <title>Depth-based differentiation of microbial function through sediment-hosted aquifers and enrichment of novel symbionts in the deep terrestrial subsurface.</title>
        <authorList>
            <person name="Probst A.J."/>
            <person name="Ladd B."/>
            <person name="Jarett J.K."/>
            <person name="Geller-Mcgrath D.E."/>
            <person name="Sieber C.M.K."/>
            <person name="Emerson J.B."/>
            <person name="Anantharaman K."/>
            <person name="Thomas B.C."/>
            <person name="Malmstrom R."/>
            <person name="Stieglmeier M."/>
            <person name="Klingl A."/>
            <person name="Woyke T."/>
            <person name="Ryan C.M."/>
            <person name="Banfield J.F."/>
        </authorList>
    </citation>
    <scope>NUCLEOTIDE SEQUENCE [LARGE SCALE GENOMIC DNA]</scope>
</reference>
<dbReference type="InterPro" id="IPR050297">
    <property type="entry name" value="LipidA_mod_glycosyltrf_83"/>
</dbReference>
<dbReference type="GO" id="GO:0009103">
    <property type="term" value="P:lipopolysaccharide biosynthetic process"/>
    <property type="evidence" value="ECO:0007669"/>
    <property type="project" value="UniProtKB-ARBA"/>
</dbReference>
<feature type="domain" description="Glycosyltransferase RgtA/B/C/D-like" evidence="9">
    <location>
        <begin position="71"/>
        <end position="216"/>
    </location>
</feature>
<evidence type="ECO:0000256" key="1">
    <source>
        <dbReference type="ARBA" id="ARBA00004651"/>
    </source>
</evidence>
<feature type="transmembrane region" description="Helical" evidence="8">
    <location>
        <begin position="325"/>
        <end position="341"/>
    </location>
</feature>
<sequence length="455" mass="52522">MILPHIFSVVIHKNIKSANIVAILVFIVFLGTFLRVYNIDSKELWYDEAVTSKIVSYQYNEIFTLSKADFHPPLYYVVLKSWVTIFGDSELSLRFPSVIFGVLTIVATYFLAKYVTSNTKKALWASLIIAINPFLIIYSKEARSYSLMALLIVLTTLVFLKAVEDKKYFHLSLLLPLLFLTHYMTIFGIVFFSIWTLFRDKKFAPYLVPLLVIIMIWIPIIRDNANTQGLQWIPELQWSRIPESVHSFVLGVTSSSTGITSPINPFPLRTGFVSNIIFIFIIVSIFLAKNFSRKETLLFLCGLIPIILIILMDIILGKHAYLERYLIGYATLLLIYFVIIQKKVIILLPYVFLSIYLVITFVPSNFGYRELAEHNADKAVVMADATAYINAKYYTDNIKLQSGDWKEWVIINSDDIYNPKDPTEDYYLVSVEKIEGWQAKYMVGRFHFYEYDGSN</sequence>
<keyword evidence="7 8" id="KW-0472">Membrane</keyword>
<dbReference type="InterPro" id="IPR038731">
    <property type="entry name" value="RgtA/B/C-like"/>
</dbReference>
<feature type="transmembrane region" description="Helical" evidence="8">
    <location>
        <begin position="297"/>
        <end position="316"/>
    </location>
</feature>
<dbReference type="Pfam" id="PF13231">
    <property type="entry name" value="PMT_2"/>
    <property type="match status" value="1"/>
</dbReference>